<accession>A0A432GPA8</accession>
<dbReference type="AlphaFoldDB" id="A0A432GPA8"/>
<dbReference type="GO" id="GO:0003677">
    <property type="term" value="F:DNA binding"/>
    <property type="evidence" value="ECO:0007669"/>
    <property type="project" value="UniProtKB-KW"/>
</dbReference>
<evidence type="ECO:0000313" key="3">
    <source>
        <dbReference type="EMBL" id="RTZ85372.1"/>
    </source>
</evidence>
<feature type="non-terminal residue" evidence="3">
    <location>
        <position position="1"/>
    </location>
</feature>
<keyword evidence="2" id="KW-0233">DNA recombination</keyword>
<reference evidence="3 4" key="1">
    <citation type="submission" date="2018-06" db="EMBL/GenBank/DDBJ databases">
        <title>Combined omics and stable isotope probing to characterize newly discovered Mariana Back-Arc vent microbial communities.</title>
        <authorList>
            <person name="Trembath-Reichert E."/>
            <person name="Huber J.A."/>
        </authorList>
    </citation>
    <scope>NUCLEOTIDE SEQUENCE [LARGE SCALE GENOMIC DNA]</scope>
    <source>
        <strain evidence="3">MAG 58</strain>
    </source>
</reference>
<keyword evidence="1" id="KW-0238">DNA-binding</keyword>
<dbReference type="Proteomes" id="UP000287917">
    <property type="component" value="Unassembled WGS sequence"/>
</dbReference>
<dbReference type="SUPFAM" id="SSF56349">
    <property type="entry name" value="DNA breaking-rejoining enzymes"/>
    <property type="match status" value="1"/>
</dbReference>
<sequence>NTTAENRTPRAQYNDERTLNMLFSQFEQSGHEFIDQITPFDVQLLINQHSQKGISEATLKYYQRGMSKVFKWLSEDMELVEMKNPLKKIKIPKKTGLVRDRIPTKAEMASLHEVAVQGAVKYNSPIVEIFRFILMTGARLGEVLHMEWEDFDEKTGIWTIRSKPRCPTFYGLGWKPKWDKWRQVPLFDDAVELLEYLPRQEKVYGTVPVRDENKEIIGHKIYPANFVFPQKVVDGKSGKVGYCRVNCIQNGWEALKKLAQVENLQLRDLRTYFNHILKTNYNFTSKEAGVYIGNNEVVNELHYSPYHEPTIREKMQKLPLKEAMGGS</sequence>
<dbReference type="EMBL" id="QNZK01000168">
    <property type="protein sequence ID" value="RTZ85372.1"/>
    <property type="molecule type" value="Genomic_DNA"/>
</dbReference>
<dbReference type="InterPro" id="IPR011010">
    <property type="entry name" value="DNA_brk_join_enz"/>
</dbReference>
<comment type="caution">
    <text evidence="3">The sequence shown here is derived from an EMBL/GenBank/DDBJ whole genome shotgun (WGS) entry which is preliminary data.</text>
</comment>
<evidence type="ECO:0000256" key="1">
    <source>
        <dbReference type="ARBA" id="ARBA00023125"/>
    </source>
</evidence>
<dbReference type="GO" id="GO:0015074">
    <property type="term" value="P:DNA integration"/>
    <property type="evidence" value="ECO:0007669"/>
    <property type="project" value="InterPro"/>
</dbReference>
<dbReference type="PANTHER" id="PTHR30349:SF64">
    <property type="entry name" value="PROPHAGE INTEGRASE INTD-RELATED"/>
    <property type="match status" value="1"/>
</dbReference>
<evidence type="ECO:0000313" key="4">
    <source>
        <dbReference type="Proteomes" id="UP000287917"/>
    </source>
</evidence>
<dbReference type="InterPro" id="IPR010998">
    <property type="entry name" value="Integrase_recombinase_N"/>
</dbReference>
<dbReference type="GO" id="GO:0006310">
    <property type="term" value="P:DNA recombination"/>
    <property type="evidence" value="ECO:0007669"/>
    <property type="project" value="UniProtKB-KW"/>
</dbReference>
<dbReference type="InterPro" id="IPR013762">
    <property type="entry name" value="Integrase-like_cat_sf"/>
</dbReference>
<name>A0A432GPA8_9DELT</name>
<evidence type="ECO:0000256" key="2">
    <source>
        <dbReference type="ARBA" id="ARBA00023172"/>
    </source>
</evidence>
<dbReference type="Gene3D" id="1.10.443.10">
    <property type="entry name" value="Intergrase catalytic core"/>
    <property type="match status" value="1"/>
</dbReference>
<dbReference type="PANTHER" id="PTHR30349">
    <property type="entry name" value="PHAGE INTEGRASE-RELATED"/>
    <property type="match status" value="1"/>
</dbReference>
<dbReference type="InterPro" id="IPR050090">
    <property type="entry name" value="Tyrosine_recombinase_XerCD"/>
</dbReference>
<proteinExistence type="predicted"/>
<organism evidence="3 4">
    <name type="scientific">SAR324 cluster bacterium</name>
    <dbReference type="NCBI Taxonomy" id="2024889"/>
    <lineage>
        <taxon>Bacteria</taxon>
        <taxon>Deltaproteobacteria</taxon>
        <taxon>SAR324 cluster</taxon>
    </lineage>
</organism>
<protein>
    <recommendedName>
        <fullName evidence="5">Tyr recombinase domain-containing protein</fullName>
    </recommendedName>
</protein>
<dbReference type="Gene3D" id="1.10.150.130">
    <property type="match status" value="1"/>
</dbReference>
<gene>
    <name evidence="3" type="ORF">DSY96_04765</name>
</gene>
<evidence type="ECO:0008006" key="5">
    <source>
        <dbReference type="Google" id="ProtNLM"/>
    </source>
</evidence>